<keyword evidence="3" id="KW-0597">Phosphoprotein</keyword>
<dbReference type="Gene3D" id="2.10.70.100">
    <property type="match status" value="1"/>
</dbReference>
<evidence type="ECO:0000313" key="7">
    <source>
        <dbReference type="EMBL" id="VAX04832.1"/>
    </source>
</evidence>
<dbReference type="SUPFAM" id="SSF55785">
    <property type="entry name" value="PYP-like sensor domain (PAS domain)"/>
    <property type="match status" value="3"/>
</dbReference>
<dbReference type="NCBIfam" id="TIGR00229">
    <property type="entry name" value="sensory_box"/>
    <property type="match status" value="2"/>
</dbReference>
<dbReference type="InterPro" id="IPR001610">
    <property type="entry name" value="PAC"/>
</dbReference>
<dbReference type="InterPro" id="IPR052162">
    <property type="entry name" value="Sensor_kinase/Photoreceptor"/>
</dbReference>
<dbReference type="PANTHER" id="PTHR43304">
    <property type="entry name" value="PHYTOCHROME-LIKE PROTEIN CPH1"/>
    <property type="match status" value="1"/>
</dbReference>
<evidence type="ECO:0000256" key="3">
    <source>
        <dbReference type="ARBA" id="ARBA00022553"/>
    </source>
</evidence>
<dbReference type="AlphaFoldDB" id="A0A3B1AM72"/>
<dbReference type="PROSITE" id="PS50112">
    <property type="entry name" value="PAS"/>
    <property type="match status" value="1"/>
</dbReference>
<dbReference type="GO" id="GO:0004673">
    <property type="term" value="F:protein histidine kinase activity"/>
    <property type="evidence" value="ECO:0007669"/>
    <property type="project" value="UniProtKB-EC"/>
</dbReference>
<protein>
    <recommendedName>
        <fullName evidence="2">histidine kinase</fullName>
        <ecNumber evidence="2">2.7.13.3</ecNumber>
    </recommendedName>
</protein>
<evidence type="ECO:0000256" key="2">
    <source>
        <dbReference type="ARBA" id="ARBA00012438"/>
    </source>
</evidence>
<keyword evidence="5" id="KW-0418">Kinase</keyword>
<proteinExistence type="predicted"/>
<dbReference type="CDD" id="cd00130">
    <property type="entry name" value="PAS"/>
    <property type="match status" value="1"/>
</dbReference>
<evidence type="ECO:0000259" key="6">
    <source>
        <dbReference type="PROSITE" id="PS50112"/>
    </source>
</evidence>
<gene>
    <name evidence="7" type="ORF">MNBD_ALPHA03-1259</name>
</gene>
<dbReference type="InterPro" id="IPR000014">
    <property type="entry name" value="PAS"/>
</dbReference>
<sequence length="408" mass="47016">MSKCITEDTEHKNVLADIINLSADIIISVDENHNVIFVNPAFEKIFGYQGKEIFGQNLNILLPKSVHSVHKEYIDLYDESDDTSRHMAMRSALFGVSKTGEKIPLDISIQKHPRGGLFRYTAICRDISSRVAQEKRLRAEEEKFKTLFNSSFDYIILMNGQGEIVEFNDTIARNMLNAGEEYKGKPVWDCDFWGSETDVSLVQKAVSEIKSNENRSIIITILAKNRRKIILETTIKHIIMEHQQSEMIVLEGKDITELVKSNRALIDSEARMERAQKISRLGNWEWDLITNEFIWSDEIYRIFGLDPKSFTLTYDAFLARLIPRDRGRVEQILTKALSHKQPYKTTYHIILPDETEKIVEDLGEIYRMEEDSPIKMGGTIQDITESWHREQALISANARAEEANITKI</sequence>
<comment type="catalytic activity">
    <reaction evidence="1">
        <text>ATP + protein L-histidine = ADP + protein N-phospho-L-histidine.</text>
        <dbReference type="EC" id="2.7.13.3"/>
    </reaction>
</comment>
<dbReference type="PANTHER" id="PTHR43304:SF1">
    <property type="entry name" value="PAC DOMAIN-CONTAINING PROTEIN"/>
    <property type="match status" value="1"/>
</dbReference>
<dbReference type="InterPro" id="IPR035965">
    <property type="entry name" value="PAS-like_dom_sf"/>
</dbReference>
<dbReference type="Pfam" id="PF08447">
    <property type="entry name" value="PAS_3"/>
    <property type="match status" value="1"/>
</dbReference>
<dbReference type="FunFam" id="3.30.450.20:FF:000088">
    <property type="entry name" value="Sensory transduction histidine kinase"/>
    <property type="match status" value="1"/>
</dbReference>
<evidence type="ECO:0000256" key="1">
    <source>
        <dbReference type="ARBA" id="ARBA00000085"/>
    </source>
</evidence>
<dbReference type="InterPro" id="IPR013767">
    <property type="entry name" value="PAS_fold"/>
</dbReference>
<evidence type="ECO:0000256" key="4">
    <source>
        <dbReference type="ARBA" id="ARBA00022679"/>
    </source>
</evidence>
<organism evidence="7">
    <name type="scientific">hydrothermal vent metagenome</name>
    <dbReference type="NCBI Taxonomy" id="652676"/>
    <lineage>
        <taxon>unclassified sequences</taxon>
        <taxon>metagenomes</taxon>
        <taxon>ecological metagenomes</taxon>
    </lineage>
</organism>
<accession>A0A3B1AM72</accession>
<name>A0A3B1AM72_9ZZZZ</name>
<evidence type="ECO:0000256" key="5">
    <source>
        <dbReference type="ARBA" id="ARBA00022777"/>
    </source>
</evidence>
<keyword evidence="4" id="KW-0808">Transferase</keyword>
<dbReference type="EMBL" id="UOFW01000112">
    <property type="protein sequence ID" value="VAX04832.1"/>
    <property type="molecule type" value="Genomic_DNA"/>
</dbReference>
<dbReference type="GO" id="GO:0006355">
    <property type="term" value="P:regulation of DNA-templated transcription"/>
    <property type="evidence" value="ECO:0007669"/>
    <property type="project" value="InterPro"/>
</dbReference>
<dbReference type="InterPro" id="IPR013655">
    <property type="entry name" value="PAS_fold_3"/>
</dbReference>
<feature type="domain" description="PAS" evidence="6">
    <location>
        <begin position="11"/>
        <end position="80"/>
    </location>
</feature>
<reference evidence="7" key="1">
    <citation type="submission" date="2018-06" db="EMBL/GenBank/DDBJ databases">
        <authorList>
            <person name="Zhirakovskaya E."/>
        </authorList>
    </citation>
    <scope>NUCLEOTIDE SEQUENCE</scope>
</reference>
<dbReference type="Pfam" id="PF00989">
    <property type="entry name" value="PAS"/>
    <property type="match status" value="1"/>
</dbReference>
<dbReference type="EC" id="2.7.13.3" evidence="2"/>
<dbReference type="Gene3D" id="3.30.450.20">
    <property type="entry name" value="PAS domain"/>
    <property type="match status" value="3"/>
</dbReference>
<dbReference type="SMART" id="SM00086">
    <property type="entry name" value="PAC"/>
    <property type="match status" value="3"/>
</dbReference>
<dbReference type="Pfam" id="PF13426">
    <property type="entry name" value="PAS_9"/>
    <property type="match status" value="1"/>
</dbReference>
<dbReference type="SMART" id="SM00091">
    <property type="entry name" value="PAS"/>
    <property type="match status" value="3"/>
</dbReference>